<organism evidence="1 2">
    <name type="scientific">Sulfuracidifex metallicus DSM 6482 = JCM 9184</name>
    <dbReference type="NCBI Taxonomy" id="523847"/>
    <lineage>
        <taxon>Archaea</taxon>
        <taxon>Thermoproteota</taxon>
        <taxon>Thermoprotei</taxon>
        <taxon>Sulfolobales</taxon>
        <taxon>Sulfolobaceae</taxon>
        <taxon>Sulfuracidifex</taxon>
    </lineage>
</organism>
<protein>
    <recommendedName>
        <fullName evidence="3">CHAD domain-containing protein</fullName>
    </recommendedName>
</protein>
<proteinExistence type="predicted"/>
<dbReference type="RefSeq" id="WP_054838959.1">
    <property type="nucleotide sequence ID" value="NZ_BBBY01000027.1"/>
</dbReference>
<sequence length="199" mass="23361">MRPERYANVHLKKAMESNGVHRRRVEVRKYLVISRVLVRLTGEKGCVKRAKKEVKSLGKLRDLEVASCIPLPHYELGDLDMKDCMMRKVFGSRLLVAERVFLLYHELNKEMKLHPLRKTIREALFLLESLGIVDERLKALAKELGRLRDQQLMAQLCEGKEIDFDVDELRLKAKDFIRELLSITEFDHIKCKLHDRNNI</sequence>
<dbReference type="AlphaFoldDB" id="A0A6A9QP10"/>
<name>A0A6A9QP10_SULME</name>
<reference evidence="1 2" key="1">
    <citation type="submission" date="2019-10" db="EMBL/GenBank/DDBJ databases">
        <title>Sequencing and Assembly of Multiple Reported Metal-Biooxidizing Members of the Extremely Thermoacidophilic Archaeal Family Sulfolobaceae.</title>
        <authorList>
            <person name="Counts J.A."/>
            <person name="Kelly R.M."/>
        </authorList>
    </citation>
    <scope>NUCLEOTIDE SEQUENCE [LARGE SCALE GENOMIC DNA]</scope>
    <source>
        <strain evidence="1 2">DSM 6482</strain>
    </source>
</reference>
<dbReference type="OrthoDB" id="39948at2157"/>
<comment type="caution">
    <text evidence="1">The sequence shown here is derived from an EMBL/GenBank/DDBJ whole genome shotgun (WGS) entry which is preliminary data.</text>
</comment>
<evidence type="ECO:0000313" key="1">
    <source>
        <dbReference type="EMBL" id="MUN30050.1"/>
    </source>
</evidence>
<evidence type="ECO:0008006" key="3">
    <source>
        <dbReference type="Google" id="ProtNLM"/>
    </source>
</evidence>
<dbReference type="Proteomes" id="UP000470772">
    <property type="component" value="Unassembled WGS sequence"/>
</dbReference>
<evidence type="ECO:0000313" key="2">
    <source>
        <dbReference type="Proteomes" id="UP000470772"/>
    </source>
</evidence>
<dbReference type="EMBL" id="WGGD01000005">
    <property type="protein sequence ID" value="MUN30050.1"/>
    <property type="molecule type" value="Genomic_DNA"/>
</dbReference>
<gene>
    <name evidence="1" type="ORF">GC250_11555</name>
</gene>
<accession>A0A6A9QP10</accession>
<keyword evidence="2" id="KW-1185">Reference proteome</keyword>